<organism evidence="1 2">
    <name type="scientific">Mycolicibacterium moriokaense</name>
    <dbReference type="NCBI Taxonomy" id="39691"/>
    <lineage>
        <taxon>Bacteria</taxon>
        <taxon>Bacillati</taxon>
        <taxon>Actinomycetota</taxon>
        <taxon>Actinomycetes</taxon>
        <taxon>Mycobacteriales</taxon>
        <taxon>Mycobacteriaceae</taxon>
        <taxon>Mycolicibacterium</taxon>
    </lineage>
</organism>
<accession>A0A318HFZ5</accession>
<dbReference type="AlphaFoldDB" id="A0A318HFZ5"/>
<dbReference type="Proteomes" id="UP000247781">
    <property type="component" value="Unassembled WGS sequence"/>
</dbReference>
<reference evidence="2" key="1">
    <citation type="submission" date="2018-05" db="EMBL/GenBank/DDBJ databases">
        <authorList>
            <person name="Deangelis K."/>
            <person name="Huntemann M."/>
            <person name="Clum A."/>
            <person name="Pillay M."/>
            <person name="Palaniappan K."/>
            <person name="Varghese N."/>
            <person name="Mikhailova N."/>
            <person name="Stamatis D."/>
            <person name="Reddy T."/>
            <person name="Daum C."/>
            <person name="Shapiro N."/>
            <person name="Ivanova N."/>
            <person name="Kyrpides N."/>
            <person name="Woyke T."/>
        </authorList>
    </citation>
    <scope>NUCLEOTIDE SEQUENCE [LARGE SCALE GENOMIC DNA]</scope>
    <source>
        <strain evidence="2">GAS496</strain>
    </source>
</reference>
<evidence type="ECO:0000313" key="2">
    <source>
        <dbReference type="Proteomes" id="UP000247781"/>
    </source>
</evidence>
<protein>
    <submittedName>
        <fullName evidence="1">Uncharacterized protein</fullName>
    </submittedName>
</protein>
<comment type="caution">
    <text evidence="1">The sequence shown here is derived from an EMBL/GenBank/DDBJ whole genome shotgun (WGS) entry which is preliminary data.</text>
</comment>
<proteinExistence type="predicted"/>
<dbReference type="EMBL" id="QJJU01000009">
    <property type="protein sequence ID" value="PXX08202.1"/>
    <property type="molecule type" value="Genomic_DNA"/>
</dbReference>
<gene>
    <name evidence="1" type="ORF">C8E89_109218</name>
</gene>
<sequence length="48" mass="5768">MSVPRCRACKKRAHPLRYRTLFDCWYCPRCETVRIRVIVNQLITELTA</sequence>
<name>A0A318HFZ5_9MYCO</name>
<keyword evidence="2" id="KW-1185">Reference proteome</keyword>
<evidence type="ECO:0000313" key="1">
    <source>
        <dbReference type="EMBL" id="PXX08202.1"/>
    </source>
</evidence>
<reference evidence="1 2" key="2">
    <citation type="submission" date="2018-06" db="EMBL/GenBank/DDBJ databases">
        <title>Sequencing of bacterial isolates from soil warming experiment in Harvard Forest, Massachusetts, USA.</title>
        <authorList>
            <person name="Deangelis K.PhD."/>
        </authorList>
    </citation>
    <scope>NUCLEOTIDE SEQUENCE [LARGE SCALE GENOMIC DNA]</scope>
    <source>
        <strain evidence="1 2">GAS496</strain>
    </source>
</reference>